<name>A0A8H4REG3_9HELO</name>
<dbReference type="Proteomes" id="UP000566819">
    <property type="component" value="Unassembled WGS sequence"/>
</dbReference>
<organism evidence="2 3">
    <name type="scientific">Cudoniella acicularis</name>
    <dbReference type="NCBI Taxonomy" id="354080"/>
    <lineage>
        <taxon>Eukaryota</taxon>
        <taxon>Fungi</taxon>
        <taxon>Dikarya</taxon>
        <taxon>Ascomycota</taxon>
        <taxon>Pezizomycotina</taxon>
        <taxon>Leotiomycetes</taxon>
        <taxon>Helotiales</taxon>
        <taxon>Tricladiaceae</taxon>
        <taxon>Cudoniella</taxon>
    </lineage>
</organism>
<sequence length="137" mass="15002">MVSQLQIAPDLGPRGSDSSEFVQDSPPESGSPSEASATESQPDPQPQVPQHFSNQRIPLHDSGLKNLRDFTTEDQGKPRVQDAFGPEQTITSSTFSLFSAVRHALNLEAKGSVPLVIYVYLQLRADCLELTFKVFNS</sequence>
<comment type="caution">
    <text evidence="2">The sequence shown here is derived from an EMBL/GenBank/DDBJ whole genome shotgun (WGS) entry which is preliminary data.</text>
</comment>
<gene>
    <name evidence="2" type="ORF">G7Y89_g10091</name>
</gene>
<keyword evidence="3" id="KW-1185">Reference proteome</keyword>
<evidence type="ECO:0000313" key="2">
    <source>
        <dbReference type="EMBL" id="KAF4628058.1"/>
    </source>
</evidence>
<evidence type="ECO:0000313" key="3">
    <source>
        <dbReference type="Proteomes" id="UP000566819"/>
    </source>
</evidence>
<protein>
    <submittedName>
        <fullName evidence="2">Uncharacterized protein</fullName>
    </submittedName>
</protein>
<dbReference type="EMBL" id="JAAMPI010000867">
    <property type="protein sequence ID" value="KAF4628058.1"/>
    <property type="molecule type" value="Genomic_DNA"/>
</dbReference>
<dbReference type="AlphaFoldDB" id="A0A8H4REG3"/>
<feature type="compositionally biased region" description="Low complexity" evidence="1">
    <location>
        <begin position="25"/>
        <end position="40"/>
    </location>
</feature>
<proteinExistence type="predicted"/>
<evidence type="ECO:0000256" key="1">
    <source>
        <dbReference type="SAM" id="MobiDB-lite"/>
    </source>
</evidence>
<accession>A0A8H4REG3</accession>
<reference evidence="2 3" key="1">
    <citation type="submission" date="2020-03" db="EMBL/GenBank/DDBJ databases">
        <title>Draft Genome Sequence of Cudoniella acicularis.</title>
        <authorList>
            <person name="Buettner E."/>
            <person name="Kellner H."/>
        </authorList>
    </citation>
    <scope>NUCLEOTIDE SEQUENCE [LARGE SCALE GENOMIC DNA]</scope>
    <source>
        <strain evidence="2 3">DSM 108380</strain>
    </source>
</reference>
<feature type="region of interest" description="Disordered" evidence="1">
    <location>
        <begin position="1"/>
        <end position="59"/>
    </location>
</feature>